<evidence type="ECO:0000256" key="7">
    <source>
        <dbReference type="ARBA" id="ARBA00022989"/>
    </source>
</evidence>
<dbReference type="RefSeq" id="WP_020370981.1">
    <property type="nucleotide sequence ID" value="NZ_APJW01000001.1"/>
</dbReference>
<dbReference type="InterPro" id="IPR050277">
    <property type="entry name" value="Sodium:Solute_Symporter"/>
</dbReference>
<keyword evidence="10 14" id="KW-0472">Membrane</keyword>
<evidence type="ECO:0000256" key="5">
    <source>
        <dbReference type="ARBA" id="ARBA00022692"/>
    </source>
</evidence>
<feature type="transmembrane region" description="Helical" evidence="14">
    <location>
        <begin position="208"/>
        <end position="231"/>
    </location>
</feature>
<dbReference type="PANTHER" id="PTHR48086">
    <property type="entry name" value="SODIUM/PROLINE SYMPORTER-RELATED"/>
    <property type="match status" value="1"/>
</dbReference>
<feature type="transmembrane region" description="Helical" evidence="14">
    <location>
        <begin position="152"/>
        <end position="174"/>
    </location>
</feature>
<evidence type="ECO:0000256" key="14">
    <source>
        <dbReference type="SAM" id="Phobius"/>
    </source>
</evidence>
<feature type="transmembrane region" description="Helical" evidence="14">
    <location>
        <begin position="252"/>
        <end position="276"/>
    </location>
</feature>
<feature type="transmembrane region" description="Helical" evidence="14">
    <location>
        <begin position="120"/>
        <end position="140"/>
    </location>
</feature>
<evidence type="ECO:0000256" key="12">
    <source>
        <dbReference type="ARBA" id="ARBA00033708"/>
    </source>
</evidence>
<comment type="subcellular location">
    <subcellularLocation>
        <location evidence="1">Cell membrane</location>
        <topology evidence="1">Multi-pass membrane protein</topology>
    </subcellularLocation>
</comment>
<feature type="transmembrane region" description="Helical" evidence="14">
    <location>
        <begin position="6"/>
        <end position="22"/>
    </location>
</feature>
<evidence type="ECO:0000256" key="13">
    <source>
        <dbReference type="RuleBase" id="RU362091"/>
    </source>
</evidence>
<feature type="transmembrane region" description="Helical" evidence="14">
    <location>
        <begin position="335"/>
        <end position="353"/>
    </location>
</feature>
<accession>A0ABP2XF45</accession>
<dbReference type="PROSITE" id="PS50283">
    <property type="entry name" value="NA_SOLUT_SYMP_3"/>
    <property type="match status" value="1"/>
</dbReference>
<dbReference type="CDD" id="cd10322">
    <property type="entry name" value="SLC5sbd"/>
    <property type="match status" value="1"/>
</dbReference>
<name>A0ABP2XF45_9CHLA</name>
<dbReference type="Gene3D" id="1.20.1730.10">
    <property type="entry name" value="Sodium/glucose cotransporter"/>
    <property type="match status" value="1"/>
</dbReference>
<keyword evidence="7 14" id="KW-1133">Transmembrane helix</keyword>
<dbReference type="InterPro" id="IPR038377">
    <property type="entry name" value="Na/Glc_symporter_sf"/>
</dbReference>
<feature type="transmembrane region" description="Helical" evidence="14">
    <location>
        <begin position="391"/>
        <end position="410"/>
    </location>
</feature>
<proteinExistence type="inferred from homology"/>
<dbReference type="InterPro" id="IPR001734">
    <property type="entry name" value="Na/solute_symporter"/>
</dbReference>
<feature type="transmembrane region" description="Helical" evidence="14">
    <location>
        <begin position="359"/>
        <end position="379"/>
    </location>
</feature>
<feature type="transmembrane region" description="Helical" evidence="14">
    <location>
        <begin position="416"/>
        <end position="436"/>
    </location>
</feature>
<feature type="transmembrane region" description="Helical" evidence="14">
    <location>
        <begin position="70"/>
        <end position="90"/>
    </location>
</feature>
<comment type="similarity">
    <text evidence="2 13">Belongs to the sodium:solute symporter (SSF) (TC 2.A.21) family.</text>
</comment>
<dbReference type="EMBL" id="APJW01000001">
    <property type="protein sequence ID" value="EQM63069.1"/>
    <property type="molecule type" value="Genomic_DNA"/>
</dbReference>
<feature type="transmembrane region" description="Helical" evidence="14">
    <location>
        <begin position="43"/>
        <end position="64"/>
    </location>
</feature>
<evidence type="ECO:0000256" key="1">
    <source>
        <dbReference type="ARBA" id="ARBA00004651"/>
    </source>
</evidence>
<keyword evidence="5 14" id="KW-0812">Transmembrane</keyword>
<evidence type="ECO:0000256" key="10">
    <source>
        <dbReference type="ARBA" id="ARBA00023136"/>
    </source>
</evidence>
<keyword evidence="8" id="KW-0915">Sodium</keyword>
<evidence type="ECO:0000256" key="6">
    <source>
        <dbReference type="ARBA" id="ARBA00022847"/>
    </source>
</evidence>
<dbReference type="Pfam" id="PF00474">
    <property type="entry name" value="SSF"/>
    <property type="match status" value="1"/>
</dbReference>
<comment type="caution">
    <text evidence="15">The sequence shown here is derived from an EMBL/GenBank/DDBJ whole genome shotgun (WGS) entry which is preliminary data.</text>
</comment>
<feature type="transmembrane region" description="Helical" evidence="14">
    <location>
        <begin position="296"/>
        <end position="323"/>
    </location>
</feature>
<protein>
    <submittedName>
        <fullName evidence="15">Solute symporter family protein</fullName>
    </submittedName>
</protein>
<dbReference type="Proteomes" id="UP000016064">
    <property type="component" value="Unassembled WGS sequence"/>
</dbReference>
<evidence type="ECO:0000256" key="9">
    <source>
        <dbReference type="ARBA" id="ARBA00023065"/>
    </source>
</evidence>
<gene>
    <name evidence="15" type="ORF">H359_0340</name>
</gene>
<keyword evidence="6" id="KW-0769">Symport</keyword>
<keyword evidence="16" id="KW-1185">Reference proteome</keyword>
<evidence type="ECO:0000256" key="3">
    <source>
        <dbReference type="ARBA" id="ARBA00022448"/>
    </source>
</evidence>
<evidence type="ECO:0000256" key="11">
    <source>
        <dbReference type="ARBA" id="ARBA00023201"/>
    </source>
</evidence>
<feature type="transmembrane region" description="Helical" evidence="14">
    <location>
        <begin position="181"/>
        <end position="202"/>
    </location>
</feature>
<keyword evidence="11" id="KW-0739">Sodium transport</keyword>
<evidence type="ECO:0000256" key="4">
    <source>
        <dbReference type="ARBA" id="ARBA00022475"/>
    </source>
</evidence>
<dbReference type="PANTHER" id="PTHR48086:SF3">
    <property type="entry name" value="SODIUM_PROLINE SYMPORTER"/>
    <property type="match status" value="1"/>
</dbReference>
<organism evidence="15 16">
    <name type="scientific">Chlamydia ibidis 10-1398/6</name>
    <dbReference type="NCBI Taxonomy" id="1046581"/>
    <lineage>
        <taxon>Bacteria</taxon>
        <taxon>Pseudomonadati</taxon>
        <taxon>Chlamydiota</taxon>
        <taxon>Chlamydiia</taxon>
        <taxon>Chlamydiales</taxon>
        <taxon>Chlamydiaceae</taxon>
        <taxon>Chlamydia/Chlamydophila group</taxon>
        <taxon>Chlamydia</taxon>
    </lineage>
</organism>
<evidence type="ECO:0000256" key="8">
    <source>
        <dbReference type="ARBA" id="ARBA00023053"/>
    </source>
</evidence>
<sequence length="446" mass="48122">MNISLFLFFLFGIQIICLYFGRSSTSSIKDYEEYFLAGRSLKTFALTMTFIATQIGGGVLLGAAEEAYHYGYRVLLYPIGVALGLIFLGIGPGRKLASGKYATVVAIFEEVYGSRILRRIAFLLSVSSLLFILVAQVVALGKLLGIFPYGKYLVITLWIMLACYTSSGGFVAVVKTDSVQAIFLLLSVIFCGVFVWCFSPKIACQSFYAFHSLSANKLSGWILMPMLFMLVEQDMVQRCVAASSKKCLTKACIFAGICILLFNLVPLGLGIVGAKLGSNQGCVLIDTVRCVCGPALASLMAAAIGVAILSTADSLLSAVAQLVSEEIPKISGDHYPRLILVIAVFAPIFALLFTNIVDLLILSYGLSVCCLSVPVIVVLMSNYRPRTISAWAAILFGGGAYLSGIVFSIGILNSSIAWLISLLAFLFVEISTVMFAKLRNSQRILP</sequence>
<evidence type="ECO:0000313" key="15">
    <source>
        <dbReference type="EMBL" id="EQM63069.1"/>
    </source>
</evidence>
<comment type="catalytic activity">
    <reaction evidence="12">
        <text>L-proline(in) + Na(+)(in) = L-proline(out) + Na(+)(out)</text>
        <dbReference type="Rhea" id="RHEA:28967"/>
        <dbReference type="ChEBI" id="CHEBI:29101"/>
        <dbReference type="ChEBI" id="CHEBI:60039"/>
    </reaction>
</comment>
<evidence type="ECO:0000256" key="2">
    <source>
        <dbReference type="ARBA" id="ARBA00006434"/>
    </source>
</evidence>
<keyword evidence="3" id="KW-0813">Transport</keyword>
<keyword evidence="9" id="KW-0406">Ion transport</keyword>
<reference evidence="15 16" key="1">
    <citation type="submission" date="2013-07" db="EMBL/GenBank/DDBJ databases">
        <title>Isolation of a new Chlamydia species from the feral Sacred Ibis (Threskiornis aethiopicus): Chlamydia ibidis.</title>
        <authorList>
            <person name="Vorimore F."/>
            <person name="Hsia R.-C."/>
            <person name="Huot-Creasy H."/>
            <person name="Bastian S."/>
            <person name="Deruyter L."/>
            <person name="Passet A."/>
            <person name="Sachse K."/>
            <person name="Bavoil P."/>
            <person name="Myers G."/>
            <person name="Laroucau K."/>
        </authorList>
    </citation>
    <scope>NUCLEOTIDE SEQUENCE [LARGE SCALE GENOMIC DNA]</scope>
    <source>
        <strain evidence="15 16">10-1398/6</strain>
    </source>
</reference>
<keyword evidence="4" id="KW-1003">Cell membrane</keyword>
<evidence type="ECO:0000313" key="16">
    <source>
        <dbReference type="Proteomes" id="UP000016064"/>
    </source>
</evidence>